<dbReference type="SUPFAM" id="SSF52113">
    <property type="entry name" value="BRCT domain"/>
    <property type="match status" value="1"/>
</dbReference>
<evidence type="ECO:0000259" key="12">
    <source>
        <dbReference type="PROSITE" id="PS52032"/>
    </source>
</evidence>
<dbReference type="Gene3D" id="1.10.10.60">
    <property type="entry name" value="Homeodomain-like"/>
    <property type="match status" value="1"/>
</dbReference>
<dbReference type="InterPro" id="IPR036388">
    <property type="entry name" value="WH-like_DNA-bd_sf"/>
</dbReference>
<evidence type="ECO:0000256" key="4">
    <source>
        <dbReference type="ARBA" id="ARBA00023163"/>
    </source>
</evidence>
<dbReference type="InterPro" id="IPR007526">
    <property type="entry name" value="SWIRM"/>
</dbReference>
<dbReference type="GO" id="GO:0006325">
    <property type="term" value="P:chromatin organization"/>
    <property type="evidence" value="ECO:0007669"/>
    <property type="project" value="UniProtKB-KW"/>
</dbReference>
<feature type="domain" description="SWIRM" evidence="10">
    <location>
        <begin position="436"/>
        <end position="533"/>
    </location>
</feature>
<dbReference type="PROSITE" id="PS51293">
    <property type="entry name" value="SANT"/>
    <property type="match status" value="1"/>
</dbReference>
<accession>A0A8K9Y256</accession>
<keyword evidence="7" id="KW-0175">Coiled coil</keyword>
<dbReference type="SMART" id="SM00717">
    <property type="entry name" value="SANT"/>
    <property type="match status" value="1"/>
</dbReference>
<dbReference type="InterPro" id="IPR032451">
    <property type="entry name" value="SMARCC_C"/>
</dbReference>
<feature type="domain" description="SANT" evidence="11">
    <location>
        <begin position="604"/>
        <end position="655"/>
    </location>
</feature>
<evidence type="ECO:0000313" key="13">
    <source>
        <dbReference type="Ensembl" id="ENSOMYP00000140787.1"/>
    </source>
</evidence>
<reference evidence="13" key="1">
    <citation type="submission" date="2020-07" db="EMBL/GenBank/DDBJ databases">
        <title>A long reads based de novo assembly of the rainbow trout Arlee double haploid line genome.</title>
        <authorList>
            <person name="Gao G."/>
            <person name="Palti Y."/>
        </authorList>
    </citation>
    <scope>NUCLEOTIDE SEQUENCE [LARGE SCALE GENOMIC DNA]</scope>
</reference>
<dbReference type="Pfam" id="PF16495">
    <property type="entry name" value="SWIRM-assoc_1"/>
    <property type="match status" value="1"/>
</dbReference>
<organism evidence="13 14">
    <name type="scientific">Oncorhynchus mykiss</name>
    <name type="common">Rainbow trout</name>
    <name type="synonym">Salmo gairdneri</name>
    <dbReference type="NCBI Taxonomy" id="8022"/>
    <lineage>
        <taxon>Eukaryota</taxon>
        <taxon>Metazoa</taxon>
        <taxon>Chordata</taxon>
        <taxon>Craniata</taxon>
        <taxon>Vertebrata</taxon>
        <taxon>Euteleostomi</taxon>
        <taxon>Actinopterygii</taxon>
        <taxon>Neopterygii</taxon>
        <taxon>Teleostei</taxon>
        <taxon>Protacanthopterygii</taxon>
        <taxon>Salmoniformes</taxon>
        <taxon>Salmonidae</taxon>
        <taxon>Salmoninae</taxon>
        <taxon>Oncorhynchus</taxon>
    </lineage>
</organism>
<dbReference type="AlphaFoldDB" id="A0A8K9Y256"/>
<proteinExistence type="inferred from homology"/>
<evidence type="ECO:0000259" key="11">
    <source>
        <dbReference type="PROSITE" id="PS51293"/>
    </source>
</evidence>
<evidence type="ECO:0000259" key="10">
    <source>
        <dbReference type="PROSITE" id="PS50934"/>
    </source>
</evidence>
<evidence type="ECO:0000313" key="14">
    <source>
        <dbReference type="Proteomes" id="UP000694395"/>
    </source>
</evidence>
<dbReference type="PROSITE" id="PS50934">
    <property type="entry name" value="SWIRM"/>
    <property type="match status" value="1"/>
</dbReference>
<dbReference type="GO" id="GO:0006355">
    <property type="term" value="P:regulation of DNA-templated transcription"/>
    <property type="evidence" value="ECO:0007669"/>
    <property type="project" value="UniProtKB-ARBA"/>
</dbReference>
<evidence type="ECO:0000256" key="6">
    <source>
        <dbReference type="ARBA" id="ARBA00049655"/>
    </source>
</evidence>
<dbReference type="GeneTree" id="ENSGT00940000156347"/>
<dbReference type="SUPFAM" id="SSF46689">
    <property type="entry name" value="Homeodomain-like"/>
    <property type="match status" value="2"/>
</dbReference>
<keyword evidence="3" id="KW-0805">Transcription regulation</keyword>
<dbReference type="InterPro" id="IPR017884">
    <property type="entry name" value="SANT_dom"/>
</dbReference>
<sequence>ASFRALWAGLSGSSLERASSPPVIMATTSGGPNIGTPGTSQSPHTTTAQRKKDGNPSARYWESHDSLVQLETVRQWIGKHYKKYVQADSPSCQALASLTLQMLQFQEEVFGRRAEIRTHTKLPSQCFLDLRPGGGLCHILGTAYKFKTDQGWRRFDLQNSSRTDRNVEMFTILEKTLVQNSCLSRPVVYVDQEVDQNLNSRLADIITKHQWVRPVMRKDNYVLVHWGRHPDSYDSWLSSSDVEGEVQEPPHTHRPWRVHAGWVLDTEVYNEWMNEEDYLVDDRNVPLILRRRVHVTDQQVCVYDRKFTPVKKRRRSPSPPSSDGKKKGGKKSGGFKRRGPKEEEEDVEEDLTKDMEDPTPVPNMEEIILPKNVNPKKDSENTPVKGGMMTDLGDVSYTPIYQLCTVCVCVQEDEEGREGLRLSDGEDNITEQTHHIIVPSYTAWFNYNCIHQIEKRALPEFFNGQNKSKSPEIYLAYRNFMIDSYRLNPQEYLSSTSCRRNLTGDVCAVMRVHALLEQWGLVNYQVDAESRPLPMGPPPTPHFNTLADTPSGLAPLQHRPLQVSSSQQMLFFPERSVEKPSDSQNFGLRTDLYARKHPKSKGASSGRDWTEQETLLLLEALEVYRDDWNKVSEHVGSRTQDECILHFLRLPIEDPYLEDSASSLGPLAYQPVPFSQSENPVMSTVAFLASVVDPRVASAAAKAALGTCVCVCVCVHVRERERLYRGEKDEIAGRWREVEQDEGRRLAELELVDGTVTTAAAAALGAAATKAKHLAAVEERKIKSLVALLVETQMKKLEIKLRHFEELETIMDREKEALEQQRQQLLSERQSFHSEQLKHAEMKILQQREQQAPYTPQQHTGLYTHANTHVVCANVMVNM</sequence>
<feature type="region of interest" description="Disordered" evidence="8">
    <location>
        <begin position="306"/>
        <end position="387"/>
    </location>
</feature>
<keyword evidence="2" id="KW-0156">Chromatin regulator</keyword>
<dbReference type="GO" id="GO:0045202">
    <property type="term" value="C:synapse"/>
    <property type="evidence" value="ECO:0007669"/>
    <property type="project" value="TreeGrafter"/>
</dbReference>
<reference evidence="13" key="3">
    <citation type="submission" date="2025-09" db="UniProtKB">
        <authorList>
            <consortium name="Ensembl"/>
        </authorList>
    </citation>
    <scope>IDENTIFICATION</scope>
</reference>
<reference evidence="13" key="2">
    <citation type="submission" date="2025-08" db="UniProtKB">
        <authorList>
            <consortium name="Ensembl"/>
        </authorList>
    </citation>
    <scope>IDENTIFICATION</scope>
</reference>
<dbReference type="Gene3D" id="1.10.10.10">
    <property type="entry name" value="Winged helix-like DNA-binding domain superfamily/Winged helix DNA-binding domain"/>
    <property type="match status" value="1"/>
</dbReference>
<evidence type="ECO:0000256" key="2">
    <source>
        <dbReference type="ARBA" id="ARBA00022853"/>
    </source>
</evidence>
<keyword evidence="5" id="KW-0539">Nucleus</keyword>
<dbReference type="FunFam" id="1.10.10.10:FF:000020">
    <property type="entry name" value="SWI/SNF complex subunit SMARCC2 isoform c"/>
    <property type="match status" value="1"/>
</dbReference>
<dbReference type="Pfam" id="PF00249">
    <property type="entry name" value="Myb_DNA-binding"/>
    <property type="match status" value="1"/>
</dbReference>
<dbReference type="PANTHER" id="PTHR15381:SF1">
    <property type="entry name" value="CHONDROITIN SULFATE PROTEOGLYCAN 5"/>
    <property type="match status" value="1"/>
</dbReference>
<dbReference type="Pfam" id="PF16496">
    <property type="entry name" value="SWIRM-assoc_2"/>
    <property type="match status" value="1"/>
</dbReference>
<keyword evidence="4" id="KW-0804">Transcription</keyword>
<evidence type="ECO:0000259" key="9">
    <source>
        <dbReference type="PROSITE" id="PS50090"/>
    </source>
</evidence>
<evidence type="ECO:0000256" key="3">
    <source>
        <dbReference type="ARBA" id="ARBA00023015"/>
    </source>
</evidence>
<dbReference type="Ensembl" id="ENSOMYT00000162238.1">
    <property type="protein sequence ID" value="ENSOMYP00000140787.1"/>
    <property type="gene ID" value="ENSOMYG00000044640.2"/>
</dbReference>
<dbReference type="InterPro" id="IPR001005">
    <property type="entry name" value="SANT/Myb"/>
</dbReference>
<keyword evidence="14" id="KW-1185">Reference proteome</keyword>
<comment type="similarity">
    <text evidence="6">Belongs to the SMARCC family.</text>
</comment>
<dbReference type="PANTHER" id="PTHR15381">
    <property type="entry name" value="CHONDROITIN SULFATE PROTEOGLYCAN 5 -RELATED"/>
    <property type="match status" value="1"/>
</dbReference>
<evidence type="ECO:0000256" key="1">
    <source>
        <dbReference type="ARBA" id="ARBA00004123"/>
    </source>
</evidence>
<protein>
    <submittedName>
        <fullName evidence="13">SWI/SNF related BAF chromatin remodeling complex subunit C1b</fullName>
    </submittedName>
</protein>
<dbReference type="InterPro" id="IPR036420">
    <property type="entry name" value="BRCT_dom_sf"/>
</dbReference>
<feature type="compositionally biased region" description="Polar residues" evidence="8">
    <location>
        <begin position="26"/>
        <end position="48"/>
    </location>
</feature>
<dbReference type="FunFam" id="1.10.10.60:FF:000014">
    <property type="entry name" value="SWI/SNF complex subunit SMARCC2 isoform C"/>
    <property type="match status" value="1"/>
</dbReference>
<dbReference type="InterPro" id="IPR049898">
    <property type="entry name" value="MARR_BRCT_CHROMO"/>
</dbReference>
<dbReference type="PROSITE" id="PS50090">
    <property type="entry name" value="MYB_LIKE"/>
    <property type="match status" value="1"/>
</dbReference>
<dbReference type="InterPro" id="IPR009057">
    <property type="entry name" value="Homeodomain-like_sf"/>
</dbReference>
<name>A0A8K9Y256_ONCMY</name>
<dbReference type="PROSITE" id="PS52032">
    <property type="entry name" value="MARR_BRCT_CHROMO"/>
    <property type="match status" value="1"/>
</dbReference>
<feature type="coiled-coil region" evidence="7">
    <location>
        <begin position="804"/>
        <end position="835"/>
    </location>
</feature>
<feature type="region of interest" description="Disordered" evidence="8">
    <location>
        <begin position="14"/>
        <end position="58"/>
    </location>
</feature>
<evidence type="ECO:0000256" key="5">
    <source>
        <dbReference type="ARBA" id="ARBA00023242"/>
    </source>
</evidence>
<dbReference type="GO" id="GO:0048858">
    <property type="term" value="P:cell projection morphogenesis"/>
    <property type="evidence" value="ECO:0007669"/>
    <property type="project" value="TreeGrafter"/>
</dbReference>
<evidence type="ECO:0000256" key="7">
    <source>
        <dbReference type="SAM" id="Coils"/>
    </source>
</evidence>
<dbReference type="Proteomes" id="UP000694395">
    <property type="component" value="Chromosome 18"/>
</dbReference>
<feature type="domain" description="Myb-like" evidence="9">
    <location>
        <begin position="609"/>
        <end position="651"/>
    </location>
</feature>
<feature type="domain" description="Chromo" evidence="12">
    <location>
        <begin position="46"/>
        <end position="295"/>
    </location>
</feature>
<feature type="compositionally biased region" description="Basic residues" evidence="8">
    <location>
        <begin position="327"/>
        <end position="339"/>
    </location>
</feature>
<dbReference type="Pfam" id="PF04433">
    <property type="entry name" value="SWIRM"/>
    <property type="match status" value="1"/>
</dbReference>
<dbReference type="GO" id="GO:0016514">
    <property type="term" value="C:SWI/SNF complex"/>
    <property type="evidence" value="ECO:0007669"/>
    <property type="project" value="UniProtKB-ARBA"/>
</dbReference>
<dbReference type="InterPro" id="IPR032450">
    <property type="entry name" value="SMARCC_N"/>
</dbReference>
<evidence type="ECO:0000256" key="8">
    <source>
        <dbReference type="SAM" id="MobiDB-lite"/>
    </source>
</evidence>
<comment type="subcellular location">
    <subcellularLocation>
        <location evidence="1">Nucleus</location>
    </subcellularLocation>
</comment>